<dbReference type="SUPFAM" id="SSF53067">
    <property type="entry name" value="Actin-like ATPase domain"/>
    <property type="match status" value="1"/>
</dbReference>
<dbReference type="Proteomes" id="UP000178347">
    <property type="component" value="Unassembled WGS sequence"/>
</dbReference>
<proteinExistence type="predicted"/>
<organism evidence="1 2">
    <name type="scientific">Candidatus Magasanikbacteria bacterium RIFCSPLOWO2_12_FULL_43_12</name>
    <dbReference type="NCBI Taxonomy" id="1798692"/>
    <lineage>
        <taxon>Bacteria</taxon>
        <taxon>Candidatus Magasanikiibacteriota</taxon>
    </lineage>
</organism>
<sequence length="130" mass="14410">MYLLFDLSTKDQIHLALFDENSVEHKNYPGRNRELLGCIHNLSKIKNLKFKIRNLAGIMVVTGIGGFTSTRVACVVANTFAYVLKIPLLAITMAQASDPQKLIPKLLKQKSGNYISATYSGEANIGRKKV</sequence>
<comment type="caution">
    <text evidence="1">The sequence shown here is derived from an EMBL/GenBank/DDBJ whole genome shotgun (WGS) entry which is preliminary data.</text>
</comment>
<dbReference type="InterPro" id="IPR043129">
    <property type="entry name" value="ATPase_NBD"/>
</dbReference>
<reference evidence="1 2" key="1">
    <citation type="journal article" date="2016" name="Nat. Commun.">
        <title>Thousands of microbial genomes shed light on interconnected biogeochemical processes in an aquifer system.</title>
        <authorList>
            <person name="Anantharaman K."/>
            <person name="Brown C.T."/>
            <person name="Hug L.A."/>
            <person name="Sharon I."/>
            <person name="Castelle C.J."/>
            <person name="Probst A.J."/>
            <person name="Thomas B.C."/>
            <person name="Singh A."/>
            <person name="Wilkins M.J."/>
            <person name="Karaoz U."/>
            <person name="Brodie E.L."/>
            <person name="Williams K.H."/>
            <person name="Hubbard S.S."/>
            <person name="Banfield J.F."/>
        </authorList>
    </citation>
    <scope>NUCLEOTIDE SEQUENCE [LARGE SCALE GENOMIC DNA]</scope>
</reference>
<dbReference type="Gene3D" id="3.30.420.40">
    <property type="match status" value="1"/>
</dbReference>
<dbReference type="STRING" id="1798692.A3G00_00735"/>
<evidence type="ECO:0008006" key="3">
    <source>
        <dbReference type="Google" id="ProtNLM"/>
    </source>
</evidence>
<accession>A0A1F6MS28</accession>
<name>A0A1F6MS28_9BACT</name>
<protein>
    <recommendedName>
        <fullName evidence="3">Gcp-like domain-containing protein</fullName>
    </recommendedName>
</protein>
<evidence type="ECO:0000313" key="1">
    <source>
        <dbReference type="EMBL" id="OGH74442.1"/>
    </source>
</evidence>
<gene>
    <name evidence="1" type="ORF">A3G00_00735</name>
</gene>
<evidence type="ECO:0000313" key="2">
    <source>
        <dbReference type="Proteomes" id="UP000178347"/>
    </source>
</evidence>
<dbReference type="EMBL" id="MFQN01000015">
    <property type="protein sequence ID" value="OGH74442.1"/>
    <property type="molecule type" value="Genomic_DNA"/>
</dbReference>
<dbReference type="AlphaFoldDB" id="A0A1F6MS28"/>